<dbReference type="GO" id="GO:0033726">
    <property type="term" value="F:aldehyde ferredoxin oxidoreductase activity"/>
    <property type="evidence" value="ECO:0007669"/>
    <property type="project" value="UniProtKB-EC"/>
</dbReference>
<dbReference type="EC" id="1.2.7.5" evidence="10"/>
<evidence type="ECO:0000256" key="1">
    <source>
        <dbReference type="ARBA" id="ARBA00001966"/>
    </source>
</evidence>
<reference evidence="10 11" key="1">
    <citation type="submission" date="2009-06" db="EMBL/GenBank/DDBJ databases">
        <title>Complete sequence of Desulfovibrio salexigens DSM 2638.</title>
        <authorList>
            <consortium name="US DOE Joint Genome Institute"/>
            <person name="Lucas S."/>
            <person name="Copeland A."/>
            <person name="Lapidus A."/>
            <person name="Glavina del Rio T."/>
            <person name="Tice H."/>
            <person name="Bruce D."/>
            <person name="Goodwin L."/>
            <person name="Pitluck S."/>
            <person name="Munk A.C."/>
            <person name="Brettin T."/>
            <person name="Detter J.C."/>
            <person name="Han C."/>
            <person name="Tapia R."/>
            <person name="Larimer F."/>
            <person name="Land M."/>
            <person name="Hauser L."/>
            <person name="Kyrpides N."/>
            <person name="Anderson I."/>
            <person name="Wall J.D."/>
            <person name="Arkin A.P."/>
            <person name="Dehal P."/>
            <person name="Chivian D."/>
            <person name="Giles B."/>
            <person name="Hazen T.C."/>
        </authorList>
    </citation>
    <scope>NUCLEOTIDE SEQUENCE [LARGE SCALE GENOMIC DNA]</scope>
    <source>
        <strain evidence="11">ATCC 14822 / DSM 2638 / NCIMB 8403 / VKM B-1763</strain>
    </source>
</reference>
<evidence type="ECO:0000256" key="2">
    <source>
        <dbReference type="ARBA" id="ARBA00011032"/>
    </source>
</evidence>
<proteinExistence type="inferred from homology"/>
<keyword evidence="5 10" id="KW-0560">Oxidoreductase</keyword>
<dbReference type="Gene3D" id="1.10.599.10">
    <property type="entry name" value="Aldehyde Ferredoxin Oxidoreductase Protein, subunit A, domain 3"/>
    <property type="match status" value="1"/>
</dbReference>
<dbReference type="eggNOG" id="COG2414">
    <property type="taxonomic scope" value="Bacteria"/>
</dbReference>
<sequence>MIRDYFRVLVVDLGSGKGNVVKVDGRNEFAGGSGLGALLFDKYGHVDRPWDDPDQPLIFSIGPLTGLFPLMSKTVCSFKSPYHDQFAESHAGGRSALAIRFADFDALVIKGRAPRLSCLSLGMRHLEVKDVQFLAGKDVFSTGKILRSMFPGSGHRSILRIGPAGEKLSAMACINADTYRHFGRLGSGAVMGAKNLKGIVIQGDGSFALPENKEYSKIYGQVYEKMTATDMMSKYHNLGTAANLDALNELESLPWRNLQATKDEKITGITGKKFADDTLLRNAACAGCPVGCIHIGFVREKFMEDNQYLYRQVAYDYEPIFATGSMLGVTDAFQVLGIMDEVEKGGLDVMSGGVALAWATEAFEKGLVSETETIVPLAFGDAEGYKKAVQYLSNAENEFYAALGKGSLVAAAKYGGEDFACVLGQEMAGYATGEAFYVAEGLGFRHSHLDSGGYSWDQKNDRKDADEVCDFLISDETGRAFLTSMVSCLFGRGVYKDEVLAECLRSVGYDEIAENMELIGERVRAMRWKIRFATGYNPDEISIPKRYNQIKTWKGKTDPEYMEKLKNEYGRRIRELVSDEALEKLNLK</sequence>
<dbReference type="GO" id="GO:0046872">
    <property type="term" value="F:metal ion binding"/>
    <property type="evidence" value="ECO:0007669"/>
    <property type="project" value="UniProtKB-KW"/>
</dbReference>
<evidence type="ECO:0000256" key="5">
    <source>
        <dbReference type="ARBA" id="ARBA00023002"/>
    </source>
</evidence>
<evidence type="ECO:0000256" key="4">
    <source>
        <dbReference type="ARBA" id="ARBA00022723"/>
    </source>
</evidence>
<dbReference type="Gene3D" id="1.10.569.10">
    <property type="entry name" value="Aldehyde Ferredoxin Oxidoreductase Protein, subunit A, domain 2"/>
    <property type="match status" value="1"/>
</dbReference>
<dbReference type="AlphaFoldDB" id="C6BU89"/>
<dbReference type="HOGENOM" id="CLU_020364_1_0_7"/>
<evidence type="ECO:0000259" key="9">
    <source>
        <dbReference type="SMART" id="SM00790"/>
    </source>
</evidence>
<dbReference type="GO" id="GO:0009055">
    <property type="term" value="F:electron transfer activity"/>
    <property type="evidence" value="ECO:0007669"/>
    <property type="project" value="InterPro"/>
</dbReference>
<dbReference type="GO" id="GO:0051539">
    <property type="term" value="F:4 iron, 4 sulfur cluster binding"/>
    <property type="evidence" value="ECO:0007669"/>
    <property type="project" value="UniProtKB-KW"/>
</dbReference>
<accession>C6BU89</accession>
<feature type="domain" description="Aldehyde ferredoxin oxidoreductase N-terminal" evidence="9">
    <location>
        <begin position="6"/>
        <end position="205"/>
    </location>
</feature>
<keyword evidence="4" id="KW-0479">Metal-binding</keyword>
<keyword evidence="11" id="KW-1185">Reference proteome</keyword>
<evidence type="ECO:0000256" key="3">
    <source>
        <dbReference type="ARBA" id="ARBA00022485"/>
    </source>
</evidence>
<protein>
    <submittedName>
        <fullName evidence="10">Aldehyde ferredoxin oxidoreductase</fullName>
        <ecNumber evidence="10">1.2.7.5</ecNumber>
    </submittedName>
</protein>
<dbReference type="RefSeq" id="WP_015853614.1">
    <property type="nucleotide sequence ID" value="NC_012881.1"/>
</dbReference>
<evidence type="ECO:0000313" key="10">
    <source>
        <dbReference type="EMBL" id="ACS81798.1"/>
    </source>
</evidence>
<dbReference type="STRING" id="526222.Desal_3753"/>
<dbReference type="InterPro" id="IPR013984">
    <property type="entry name" value="Ald_Fedxn_OxRdtase_dom2"/>
</dbReference>
<dbReference type="Pfam" id="PF02730">
    <property type="entry name" value="AFOR_N"/>
    <property type="match status" value="1"/>
</dbReference>
<dbReference type="KEGG" id="dsa:Desal_3753"/>
<dbReference type="SMART" id="SM00790">
    <property type="entry name" value="AFOR_N"/>
    <property type="match status" value="1"/>
</dbReference>
<dbReference type="Pfam" id="PF01314">
    <property type="entry name" value="AFOR_C"/>
    <property type="match status" value="1"/>
</dbReference>
<dbReference type="PANTHER" id="PTHR30038:SF8">
    <property type="entry name" value="ALDEHYDE FERREDOXIN OXIDOREDUCTASE"/>
    <property type="match status" value="1"/>
</dbReference>
<dbReference type="InterPro" id="IPR036503">
    <property type="entry name" value="Ald_Fedxn_OxRdtase_N_sf"/>
</dbReference>
<dbReference type="EMBL" id="CP001649">
    <property type="protein sequence ID" value="ACS81798.1"/>
    <property type="molecule type" value="Genomic_DNA"/>
</dbReference>
<dbReference type="SUPFAM" id="SSF48310">
    <property type="entry name" value="Aldehyde ferredoxin oxidoreductase, C-terminal domains"/>
    <property type="match status" value="1"/>
</dbReference>
<dbReference type="InterPro" id="IPR001203">
    <property type="entry name" value="OxRdtase_Ald_Fedxn_C"/>
</dbReference>
<comment type="cofactor">
    <cofactor evidence="8">
        <name>tungstopterin</name>
        <dbReference type="ChEBI" id="CHEBI:30402"/>
    </cofactor>
</comment>
<organism evidence="10 11">
    <name type="scientific">Maridesulfovibrio salexigens (strain ATCC 14822 / DSM 2638 / NCIMB 8403 / VKM B-1763)</name>
    <name type="common">Desulfovibrio salexigens</name>
    <dbReference type="NCBI Taxonomy" id="526222"/>
    <lineage>
        <taxon>Bacteria</taxon>
        <taxon>Pseudomonadati</taxon>
        <taxon>Thermodesulfobacteriota</taxon>
        <taxon>Desulfovibrionia</taxon>
        <taxon>Desulfovibrionales</taxon>
        <taxon>Desulfovibrionaceae</taxon>
        <taxon>Maridesulfovibrio</taxon>
    </lineage>
</organism>
<keyword evidence="7" id="KW-0411">Iron-sulfur</keyword>
<evidence type="ECO:0000313" key="11">
    <source>
        <dbReference type="Proteomes" id="UP000002601"/>
    </source>
</evidence>
<keyword evidence="6" id="KW-0408">Iron</keyword>
<dbReference type="PANTHER" id="PTHR30038">
    <property type="entry name" value="ALDEHYDE FERREDOXIN OXIDOREDUCTASE"/>
    <property type="match status" value="1"/>
</dbReference>
<name>C6BU89_MARSD</name>
<dbReference type="InterPro" id="IPR013983">
    <property type="entry name" value="Ald_Fedxn_OxRdtase_N"/>
</dbReference>
<comment type="cofactor">
    <cofactor evidence="1">
        <name>[4Fe-4S] cluster</name>
        <dbReference type="ChEBI" id="CHEBI:49883"/>
    </cofactor>
</comment>
<dbReference type="Proteomes" id="UP000002601">
    <property type="component" value="Chromosome"/>
</dbReference>
<comment type="similarity">
    <text evidence="2">Belongs to the AOR/FOR family.</text>
</comment>
<evidence type="ECO:0000256" key="7">
    <source>
        <dbReference type="ARBA" id="ARBA00023014"/>
    </source>
</evidence>
<gene>
    <name evidence="10" type="ordered locus">Desal_3753</name>
</gene>
<dbReference type="Gene3D" id="3.60.9.10">
    <property type="entry name" value="Aldehyde ferredoxin oxidoreductase, N-terminal domain"/>
    <property type="match status" value="1"/>
</dbReference>
<evidence type="ECO:0000256" key="8">
    <source>
        <dbReference type="ARBA" id="ARBA00049934"/>
    </source>
</evidence>
<dbReference type="InterPro" id="IPR051919">
    <property type="entry name" value="W-dependent_AOR"/>
</dbReference>
<dbReference type="OrthoDB" id="9763894at2"/>
<evidence type="ECO:0000256" key="6">
    <source>
        <dbReference type="ARBA" id="ARBA00023004"/>
    </source>
</evidence>
<dbReference type="InterPro" id="IPR013985">
    <property type="entry name" value="Ald_Fedxn_OxRdtase_dom3"/>
</dbReference>
<dbReference type="InterPro" id="IPR036021">
    <property type="entry name" value="Tungsten_al_ferr_oxy-like_C"/>
</dbReference>
<keyword evidence="3" id="KW-0004">4Fe-4S</keyword>
<dbReference type="SUPFAM" id="SSF56228">
    <property type="entry name" value="Aldehyde ferredoxin oxidoreductase, N-terminal domain"/>
    <property type="match status" value="1"/>
</dbReference>